<reference evidence="4 5" key="1">
    <citation type="journal article" date="2019" name="Sci. Rep.">
        <title>Orb-weaving spider Araneus ventricosus genome elucidates the spidroin gene catalogue.</title>
        <authorList>
            <person name="Kono N."/>
            <person name="Nakamura H."/>
            <person name="Ohtoshi R."/>
            <person name="Moran D.A.P."/>
            <person name="Shinohara A."/>
            <person name="Yoshida Y."/>
            <person name="Fujiwara M."/>
            <person name="Mori M."/>
            <person name="Tomita M."/>
            <person name="Arakawa K."/>
        </authorList>
    </citation>
    <scope>NUCLEOTIDE SEQUENCE [LARGE SCALE GENOMIC DNA]</scope>
</reference>
<dbReference type="AlphaFoldDB" id="A0A4Y2I4G2"/>
<dbReference type="Pfam" id="PF00018">
    <property type="entry name" value="SH3_1"/>
    <property type="match status" value="1"/>
</dbReference>
<dbReference type="EMBL" id="BGPR01002371">
    <property type="protein sequence ID" value="GBM72332.1"/>
    <property type="molecule type" value="Genomic_DNA"/>
</dbReference>
<sequence length="204" mass="23287">MGLWFVRRPPEVFIVGDEPYHSNNIFSRAVVSLDGFIPGNKVIRRRLGHMITVKALYDYHAQRPEELSFCKHAIITNVVKETEGWWKGDYGGKKQRLFPVCYVEEIEPQKKSDESSVEATPLGSLQKGSIDIINCTVDITSMANGGDKFVFRIVSPHQVTPIDVAAASREEMLDWVLKIRTHVRTLPKNMNNKHLKPQPPNYRD</sequence>
<dbReference type="PROSITE" id="PS50002">
    <property type="entry name" value="SH3"/>
    <property type="match status" value="1"/>
</dbReference>
<evidence type="ECO:0000256" key="1">
    <source>
        <dbReference type="ARBA" id="ARBA00022443"/>
    </source>
</evidence>
<dbReference type="InterPro" id="IPR001452">
    <property type="entry name" value="SH3_domain"/>
</dbReference>
<dbReference type="InterPro" id="IPR050384">
    <property type="entry name" value="Endophilin_SH3RF"/>
</dbReference>
<protein>
    <submittedName>
        <fullName evidence="4">1-phosphatidylinositol 4,5-bisphosphate phosphodiesterase gamma-1</fullName>
    </submittedName>
</protein>
<feature type="domain" description="SH3" evidence="3">
    <location>
        <begin position="48"/>
        <end position="108"/>
    </location>
</feature>
<keyword evidence="1 2" id="KW-0728">SH3 domain</keyword>
<dbReference type="OrthoDB" id="2159336at2759"/>
<dbReference type="Gene3D" id="2.30.30.40">
    <property type="entry name" value="SH3 Domains"/>
    <property type="match status" value="1"/>
</dbReference>
<gene>
    <name evidence="4" type="primary">Plcg1_1</name>
    <name evidence="4" type="ORF">AVEN_208481_1</name>
</gene>
<dbReference type="SUPFAM" id="SSF50044">
    <property type="entry name" value="SH3-domain"/>
    <property type="match status" value="1"/>
</dbReference>
<name>A0A4Y2I4G2_ARAVE</name>
<accession>A0A4Y2I4G2</accession>
<proteinExistence type="predicted"/>
<dbReference type="Proteomes" id="UP000499080">
    <property type="component" value="Unassembled WGS sequence"/>
</dbReference>
<comment type="caution">
    <text evidence="4">The sequence shown here is derived from an EMBL/GenBank/DDBJ whole genome shotgun (WGS) entry which is preliminary data.</text>
</comment>
<dbReference type="InterPro" id="IPR001849">
    <property type="entry name" value="PH_domain"/>
</dbReference>
<dbReference type="SMART" id="SM00326">
    <property type="entry name" value="SH3"/>
    <property type="match status" value="1"/>
</dbReference>
<dbReference type="SUPFAM" id="SSF50729">
    <property type="entry name" value="PH domain-like"/>
    <property type="match status" value="1"/>
</dbReference>
<dbReference type="InterPro" id="IPR036028">
    <property type="entry name" value="SH3-like_dom_sf"/>
</dbReference>
<dbReference type="PANTHER" id="PTHR14167">
    <property type="entry name" value="SH3 DOMAIN-CONTAINING"/>
    <property type="match status" value="1"/>
</dbReference>
<evidence type="ECO:0000313" key="5">
    <source>
        <dbReference type="Proteomes" id="UP000499080"/>
    </source>
</evidence>
<evidence type="ECO:0000256" key="2">
    <source>
        <dbReference type="PROSITE-ProRule" id="PRU00192"/>
    </source>
</evidence>
<keyword evidence="5" id="KW-1185">Reference proteome</keyword>
<dbReference type="CDD" id="cd11825">
    <property type="entry name" value="SH3_PLCgamma"/>
    <property type="match status" value="1"/>
</dbReference>
<dbReference type="FunFam" id="2.30.30.40:FF:000119">
    <property type="entry name" value="1-phosphatidylinositol 4,5-bisphosphate phosphodiesterase gamma"/>
    <property type="match status" value="1"/>
</dbReference>
<dbReference type="InterPro" id="IPR011993">
    <property type="entry name" value="PH-like_dom_sf"/>
</dbReference>
<dbReference type="Pfam" id="PF00169">
    <property type="entry name" value="PH"/>
    <property type="match status" value="1"/>
</dbReference>
<organism evidence="4 5">
    <name type="scientific">Araneus ventricosus</name>
    <name type="common">Orbweaver spider</name>
    <name type="synonym">Epeira ventricosa</name>
    <dbReference type="NCBI Taxonomy" id="182803"/>
    <lineage>
        <taxon>Eukaryota</taxon>
        <taxon>Metazoa</taxon>
        <taxon>Ecdysozoa</taxon>
        <taxon>Arthropoda</taxon>
        <taxon>Chelicerata</taxon>
        <taxon>Arachnida</taxon>
        <taxon>Araneae</taxon>
        <taxon>Araneomorphae</taxon>
        <taxon>Entelegynae</taxon>
        <taxon>Araneoidea</taxon>
        <taxon>Araneidae</taxon>
        <taxon>Araneus</taxon>
    </lineage>
</organism>
<dbReference type="Gene3D" id="2.30.29.30">
    <property type="entry name" value="Pleckstrin-homology domain (PH domain)/Phosphotyrosine-binding domain (PTB)"/>
    <property type="match status" value="1"/>
</dbReference>
<evidence type="ECO:0000313" key="4">
    <source>
        <dbReference type="EMBL" id="GBM72332.1"/>
    </source>
</evidence>
<evidence type="ECO:0000259" key="3">
    <source>
        <dbReference type="PROSITE" id="PS50002"/>
    </source>
</evidence>